<dbReference type="GO" id="GO:0008017">
    <property type="term" value="F:microtubule binding"/>
    <property type="evidence" value="ECO:0007669"/>
    <property type="project" value="TreeGrafter"/>
</dbReference>
<evidence type="ECO:0000256" key="5">
    <source>
        <dbReference type="ARBA" id="ARBA00023212"/>
    </source>
</evidence>
<evidence type="ECO:0000256" key="4">
    <source>
        <dbReference type="ARBA" id="ARBA00022803"/>
    </source>
</evidence>
<evidence type="ECO:0000256" key="2">
    <source>
        <dbReference type="ARBA" id="ARBA00022490"/>
    </source>
</evidence>
<keyword evidence="4" id="KW-0802">TPR repeat</keyword>
<reference evidence="7" key="1">
    <citation type="submission" date="2010-08" db="EMBL/GenBank/DDBJ databases">
        <authorList>
            <consortium name="Caenorhabditis japonica Sequencing Consortium"/>
            <person name="Wilson R.K."/>
        </authorList>
    </citation>
    <scope>NUCLEOTIDE SEQUENCE [LARGE SCALE GENOMIC DNA]</scope>
    <source>
        <strain evidence="7">DF5081</strain>
    </source>
</reference>
<reference evidence="6" key="2">
    <citation type="submission" date="2022-06" db="UniProtKB">
        <authorList>
            <consortium name="EnsemblMetazoa"/>
        </authorList>
    </citation>
    <scope>IDENTIFICATION</scope>
    <source>
        <strain evidence="6">DF5081</strain>
    </source>
</reference>
<dbReference type="InterPro" id="IPR049039">
    <property type="entry name" value="RMD1-3_a_helical_rpt"/>
</dbReference>
<dbReference type="Proteomes" id="UP000005237">
    <property type="component" value="Unassembled WGS sequence"/>
</dbReference>
<name>A0A8R1DZ74_CAEJA</name>
<proteinExistence type="predicted"/>
<accession>A0A8R1DZ74</accession>
<evidence type="ECO:0008006" key="8">
    <source>
        <dbReference type="Google" id="ProtNLM"/>
    </source>
</evidence>
<dbReference type="Pfam" id="PF21033">
    <property type="entry name" value="RMD1-3"/>
    <property type="match status" value="1"/>
</dbReference>
<keyword evidence="7" id="KW-1185">Reference proteome</keyword>
<dbReference type="GO" id="GO:0005876">
    <property type="term" value="C:spindle microtubule"/>
    <property type="evidence" value="ECO:0007669"/>
    <property type="project" value="TreeGrafter"/>
</dbReference>
<keyword evidence="5" id="KW-0206">Cytoskeleton</keyword>
<dbReference type="PANTHER" id="PTHR16056:SF16">
    <property type="entry name" value="REGULATOR OF MICROTUBULE DYNAMICS PROTEIN 1"/>
    <property type="match status" value="1"/>
</dbReference>
<dbReference type="PANTHER" id="PTHR16056">
    <property type="entry name" value="REGULATOR OF MICROTUBULE DYNAMICS PROTEIN"/>
    <property type="match status" value="1"/>
</dbReference>
<organism evidence="6 7">
    <name type="scientific">Caenorhabditis japonica</name>
    <dbReference type="NCBI Taxonomy" id="281687"/>
    <lineage>
        <taxon>Eukaryota</taxon>
        <taxon>Metazoa</taxon>
        <taxon>Ecdysozoa</taxon>
        <taxon>Nematoda</taxon>
        <taxon>Chromadorea</taxon>
        <taxon>Rhabditida</taxon>
        <taxon>Rhabditina</taxon>
        <taxon>Rhabditomorpha</taxon>
        <taxon>Rhabditoidea</taxon>
        <taxon>Rhabditidae</taxon>
        <taxon>Peloderinae</taxon>
        <taxon>Caenorhabditis</taxon>
    </lineage>
</organism>
<comment type="subcellular location">
    <subcellularLocation>
        <location evidence="1">Cytoplasm</location>
        <location evidence="1">Cytoskeleton</location>
    </subcellularLocation>
</comment>
<evidence type="ECO:0000313" key="6">
    <source>
        <dbReference type="EnsemblMetazoa" id="CJA15883.1"/>
    </source>
</evidence>
<dbReference type="AlphaFoldDB" id="A0A8R1DZ74"/>
<evidence type="ECO:0000256" key="1">
    <source>
        <dbReference type="ARBA" id="ARBA00004245"/>
    </source>
</evidence>
<protein>
    <recommendedName>
        <fullName evidence="8">Regulator of microtubule dynamics protein 1</fullName>
    </recommendedName>
</protein>
<dbReference type="GO" id="GO:0097431">
    <property type="term" value="C:mitotic spindle pole"/>
    <property type="evidence" value="ECO:0007669"/>
    <property type="project" value="TreeGrafter"/>
</dbReference>
<keyword evidence="2" id="KW-0963">Cytoplasm</keyword>
<evidence type="ECO:0000256" key="3">
    <source>
        <dbReference type="ARBA" id="ARBA00022737"/>
    </source>
</evidence>
<dbReference type="EnsemblMetazoa" id="CJA15883.1">
    <property type="protein sequence ID" value="CJA15883.1"/>
    <property type="gene ID" value="WBGene00135087"/>
</dbReference>
<evidence type="ECO:0000313" key="7">
    <source>
        <dbReference type="Proteomes" id="UP000005237"/>
    </source>
</evidence>
<dbReference type="GO" id="GO:0005739">
    <property type="term" value="C:mitochondrion"/>
    <property type="evidence" value="ECO:0007669"/>
    <property type="project" value="TreeGrafter"/>
</dbReference>
<keyword evidence="3" id="KW-0677">Repeat</keyword>
<sequence length="206" mass="23648">MFKRVLHTAFRLQQRIPKAVAGGVGTSLGIALFAKKEQEKVDAEKPKNFDIIVRNVDELYDNYLIDNCYNILKKFENSTCSELLWRLARVTCEKGKLSKDPAEKKKYTFEAFGIIKRALESEPKAGSFGTHKWYAILLDYVGEIEGNKSRIEKSYEVKTHLERALQIFENDPTTWHILDCQMSHNLMGLFTEPAKKAKNSAKVRIC</sequence>